<protein>
    <submittedName>
        <fullName evidence="2">Glutamine amidotransferase</fullName>
    </submittedName>
</protein>
<keyword evidence="2" id="KW-0808">Transferase</keyword>
<dbReference type="InterPro" id="IPR029062">
    <property type="entry name" value="Class_I_gatase-like"/>
</dbReference>
<dbReference type="Gene3D" id="3.40.50.880">
    <property type="match status" value="1"/>
</dbReference>
<sequence>MYKCVENKGADEMKKALFFLFDGFAEFEVNLASLFLKSKGFEIVTVSVDGATVKGEGGFLCKPHTSIDDIIAKEYEILIVPGGEIFHHLENLKLLSIVQELNEQNKWLAGICAGTALLHAADVLKNKKFSTSLTSEVEHLAHLHKWEYKQSTDVTVDEKIITAVGSAYVEFAAEIIKQLNLFDEGEEKETRLYFKNIKELSKKTLA</sequence>
<dbReference type="SUPFAM" id="SSF52317">
    <property type="entry name" value="Class I glutamine amidotransferase-like"/>
    <property type="match status" value="1"/>
</dbReference>
<organism evidence="2 3">
    <name type="scientific">Bacillus pseudomycoides</name>
    <dbReference type="NCBI Taxonomy" id="64104"/>
    <lineage>
        <taxon>Bacteria</taxon>
        <taxon>Bacillati</taxon>
        <taxon>Bacillota</taxon>
        <taxon>Bacilli</taxon>
        <taxon>Bacillales</taxon>
        <taxon>Bacillaceae</taxon>
        <taxon>Bacillus</taxon>
        <taxon>Bacillus cereus group</taxon>
    </lineage>
</organism>
<accession>A0A1Y3ME25</accession>
<feature type="domain" description="DJ-1/PfpI" evidence="1">
    <location>
        <begin position="14"/>
        <end position="178"/>
    </location>
</feature>
<proteinExistence type="predicted"/>
<reference evidence="2 3" key="1">
    <citation type="submission" date="2017-02" db="EMBL/GenBank/DDBJ databases">
        <title>Bacillus pseudomycoides isolate FSL K6-0042.</title>
        <authorList>
            <person name="Kovac J."/>
        </authorList>
    </citation>
    <scope>NUCLEOTIDE SEQUENCE [LARGE SCALE GENOMIC DNA]</scope>
    <source>
        <strain evidence="2 3">FSL K6-0042</strain>
    </source>
</reference>
<dbReference type="GO" id="GO:0016740">
    <property type="term" value="F:transferase activity"/>
    <property type="evidence" value="ECO:0007669"/>
    <property type="project" value="UniProtKB-KW"/>
</dbReference>
<evidence type="ECO:0000259" key="1">
    <source>
        <dbReference type="Pfam" id="PF01965"/>
    </source>
</evidence>
<dbReference type="EMBL" id="MWPX01000011">
    <property type="protein sequence ID" value="OUM48708.1"/>
    <property type="molecule type" value="Genomic_DNA"/>
</dbReference>
<name>A0A1Y3ME25_9BACI</name>
<dbReference type="InterPro" id="IPR050325">
    <property type="entry name" value="Prot/Nucl_acid_deglycase"/>
</dbReference>
<dbReference type="InterPro" id="IPR002818">
    <property type="entry name" value="DJ-1/PfpI"/>
</dbReference>
<keyword evidence="2" id="KW-0315">Glutamine amidotransferase</keyword>
<dbReference type="PANTHER" id="PTHR48094:SF12">
    <property type="entry name" value="PARKINSON DISEASE PROTEIN 7 HOMOLOG"/>
    <property type="match status" value="1"/>
</dbReference>
<comment type="caution">
    <text evidence="2">The sequence shown here is derived from an EMBL/GenBank/DDBJ whole genome shotgun (WGS) entry which is preliminary data.</text>
</comment>
<dbReference type="Pfam" id="PF01965">
    <property type="entry name" value="DJ-1_PfpI"/>
    <property type="match status" value="1"/>
</dbReference>
<dbReference type="PANTHER" id="PTHR48094">
    <property type="entry name" value="PROTEIN/NUCLEIC ACID DEGLYCASE DJ-1-RELATED"/>
    <property type="match status" value="1"/>
</dbReference>
<dbReference type="GO" id="GO:0005737">
    <property type="term" value="C:cytoplasm"/>
    <property type="evidence" value="ECO:0007669"/>
    <property type="project" value="TreeGrafter"/>
</dbReference>
<dbReference type="AlphaFoldDB" id="A0A1Y3ME25"/>
<gene>
    <name evidence="2" type="ORF">BW425_12240</name>
</gene>
<dbReference type="Proteomes" id="UP000195321">
    <property type="component" value="Unassembled WGS sequence"/>
</dbReference>
<evidence type="ECO:0000313" key="3">
    <source>
        <dbReference type="Proteomes" id="UP000195321"/>
    </source>
</evidence>
<evidence type="ECO:0000313" key="2">
    <source>
        <dbReference type="EMBL" id="OUM48708.1"/>
    </source>
</evidence>